<dbReference type="InterPro" id="IPR039495">
    <property type="entry name" value="TAF1A"/>
</dbReference>
<reference evidence="1 2" key="1">
    <citation type="submission" date="2019-03" db="EMBL/GenBank/DDBJ databases">
        <title>An improved genome assembly of the fluke Schistosoma japonicum.</title>
        <authorList>
            <person name="Hu W."/>
            <person name="Luo F."/>
            <person name="Yin M."/>
            <person name="Mo X."/>
            <person name="Sun C."/>
            <person name="Wu Q."/>
            <person name="Zhu B."/>
            <person name="Xiang M."/>
            <person name="Wang J."/>
            <person name="Wang Y."/>
            <person name="Zhang T."/>
            <person name="Xu B."/>
            <person name="Zheng H."/>
            <person name="Feng Z."/>
        </authorList>
    </citation>
    <scope>NUCLEOTIDE SEQUENCE [LARGE SCALE GENOMIC DNA]</scope>
    <source>
        <strain evidence="1">HuSjv2</strain>
        <tissue evidence="1">Worms</tissue>
    </source>
</reference>
<dbReference type="Proteomes" id="UP000311919">
    <property type="component" value="Unassembled WGS sequence"/>
</dbReference>
<accession>A0A4Z2CN18</accession>
<dbReference type="GO" id="GO:0000120">
    <property type="term" value="C:RNA polymerase I transcription regulator complex"/>
    <property type="evidence" value="ECO:0007669"/>
    <property type="project" value="InterPro"/>
</dbReference>
<name>A0A4Z2CN18_SCHJA</name>
<sequence>MTDHRHSHGRNKLYFLRLRRFCQFILNLARNGFYEGWMGKESYLTLNTAEDFRLLHSEKARIICAMWYLLSRHKFKEAARLLAHSIHKYPISPTWLWRVAFHIFQCHRDDIGLRSFNSVLFVHTVLSVFESELHLNTYLRASYTKYNEKLKTWRCIHRIVLDAFLLSDENNRILEFILYEISKGNLDTVQFCRTNKQLVQRNKYSINHAVLTREPEFTHVQRLQRLYEGYGFYGMWLKKINSFALADNPGEIHAAADNLAEKAYHRLQEVEALVSEGHLCDTFVRAFVEILQYFNECTHAHTILLEYARKVPENPNTLRYLCEWHKRRPGQVAHSLACFSPSQSVTNNCCDSSASCSNDLNDGNIGDTKIFQSNISHQNKSSSSMKNSEICLEYRISFSRRTLPEPAPNPPDNYETMSKKEVRNLLRTNHAHLPTIVTCLKRGRFLDALDLSFLLLDHPSWAVYCEPWRLLRKSIFCIGKTNSQVLHAWTIRKVYWNKLQFSLSNLPVIGKSMKSLLNKLDLCKLDQFNNDKSKLKSYSDVQLTIAANMGPVLFHESYHTDLFS</sequence>
<organism evidence="1 2">
    <name type="scientific">Schistosoma japonicum</name>
    <name type="common">Blood fluke</name>
    <dbReference type="NCBI Taxonomy" id="6182"/>
    <lineage>
        <taxon>Eukaryota</taxon>
        <taxon>Metazoa</taxon>
        <taxon>Spiralia</taxon>
        <taxon>Lophotrochozoa</taxon>
        <taxon>Platyhelminthes</taxon>
        <taxon>Trematoda</taxon>
        <taxon>Digenea</taxon>
        <taxon>Strigeidida</taxon>
        <taxon>Schistosomatoidea</taxon>
        <taxon>Schistosomatidae</taxon>
        <taxon>Schistosoma</taxon>
    </lineage>
</organism>
<gene>
    <name evidence="1" type="ORF">EWB00_009242</name>
</gene>
<dbReference type="EMBL" id="SKCS01000529">
    <property type="protein sequence ID" value="TNN05444.1"/>
    <property type="molecule type" value="Genomic_DNA"/>
</dbReference>
<evidence type="ECO:0008006" key="3">
    <source>
        <dbReference type="Google" id="ProtNLM"/>
    </source>
</evidence>
<dbReference type="PANTHER" id="PTHR32122">
    <property type="entry name" value="TATA BOX-BINDING PROTEIN ASSOCIATED FACTOR RNA POLYMERASE I SUBUNIT A"/>
    <property type="match status" value="1"/>
</dbReference>
<protein>
    <recommendedName>
        <fullName evidence="3">TATA box-binding protein-associated factor RNA polymerase I subunit A</fullName>
    </recommendedName>
</protein>
<dbReference type="OrthoDB" id="6272197at2759"/>
<evidence type="ECO:0000313" key="1">
    <source>
        <dbReference type="EMBL" id="TNN05444.1"/>
    </source>
</evidence>
<comment type="caution">
    <text evidence="1">The sequence shown here is derived from an EMBL/GenBank/DDBJ whole genome shotgun (WGS) entry which is preliminary data.</text>
</comment>
<evidence type="ECO:0000313" key="2">
    <source>
        <dbReference type="Proteomes" id="UP000311919"/>
    </source>
</evidence>
<dbReference type="PANTHER" id="PTHR32122:SF1">
    <property type="entry name" value="TATA BOX-BINDING PROTEIN-ASSOCIATED FACTOR RNA POLYMERASE I SUBUNIT A"/>
    <property type="match status" value="1"/>
</dbReference>
<dbReference type="GO" id="GO:0006360">
    <property type="term" value="P:transcription by RNA polymerase I"/>
    <property type="evidence" value="ECO:0007669"/>
    <property type="project" value="InterPro"/>
</dbReference>
<dbReference type="InterPro" id="IPR052669">
    <property type="entry name" value="SL1/TIF-IB_Component"/>
</dbReference>
<dbReference type="Pfam" id="PF14929">
    <property type="entry name" value="TAF1_subA"/>
    <property type="match status" value="1"/>
</dbReference>
<keyword evidence="2" id="KW-1185">Reference proteome</keyword>
<proteinExistence type="predicted"/>
<dbReference type="AlphaFoldDB" id="A0A4Z2CN18"/>